<name>A0A7N0RD27_KALFE</name>
<evidence type="ECO:0000313" key="3">
    <source>
        <dbReference type="Proteomes" id="UP000594263"/>
    </source>
</evidence>
<accession>A0A7N0RD27</accession>
<feature type="region of interest" description="Disordered" evidence="1">
    <location>
        <begin position="598"/>
        <end position="619"/>
    </location>
</feature>
<feature type="compositionally biased region" description="Polar residues" evidence="1">
    <location>
        <begin position="605"/>
        <end position="619"/>
    </location>
</feature>
<dbReference type="PANTHER" id="PTHR33416">
    <property type="entry name" value="NUCLEAR PORE COMPLEX PROTEIN NUP1"/>
    <property type="match status" value="1"/>
</dbReference>
<evidence type="ECO:0008006" key="4">
    <source>
        <dbReference type="Google" id="ProtNLM"/>
    </source>
</evidence>
<dbReference type="PANTHER" id="PTHR33416:SF20">
    <property type="entry name" value="NUCLEAR PORE COMPLEX PROTEIN NUP1"/>
    <property type="match status" value="1"/>
</dbReference>
<feature type="region of interest" description="Disordered" evidence="1">
    <location>
        <begin position="674"/>
        <end position="702"/>
    </location>
</feature>
<proteinExistence type="predicted"/>
<dbReference type="EnsemblPlants" id="Kaladp0008s0342.1.v1.1">
    <property type="protein sequence ID" value="Kaladp0008s0342.1.v1.1"/>
    <property type="gene ID" value="Kaladp0008s0342.v1.1"/>
</dbReference>
<feature type="region of interest" description="Disordered" evidence="1">
    <location>
        <begin position="1"/>
        <end position="44"/>
    </location>
</feature>
<sequence length="1321" mass="136998">MSAAANEASAYEGRGAGGKFRRQLFRKSQATPYDRPATAVRNPSSATGWLSKIVDPASKILTASAHRLFSSVFRKRLLPPQQQTPPPPAARQSASELNITTDSELREEIQEKVGDQSGTGCRAMEHVSLDDNSNNRGISDLERILKQKTFTKSEIDRLTALLNSRTIEDPAEDDKKAFDLRASKTVYVDGNFKKPKSSPVLDEGIHIKRYIGSTSPPIANTKVLEEDIATPAELAKAYMGSRPSKVSPSMLGSRGQAIRNDLPLINSAVLPSQSPSIRRETKSFTRLVAPDNGYITPRSRGRSAIYSMARTPYSRVQKSSDTRCDNNYSFQPSHLALEPNKLSSSRQTALKCPSSVLEDEIGSVGPIRRIRQKPGLLLSQTVPASGSSPISELGALPNYRSQDARNEIPGANFMSVPSQSSKVAQKILQQLDKLAPSPMEKLSEHKSTQSPGKSPFILSDSVQRAAANVDYTALNRKNKLEENIPKKLTSVSNIDSETVTHSSDPPPANNKQAFQMTAHEDYLDLEGNGHSNGTAFAWTRDKATHVNSSLENKPQMANMVAAKENSVSNEQKTHISFRLDNKTNQDQAASNGLVVSEKKDEVTHSAGSPSMTFHPTVSENVSSTLSGKVSLGEQSTRTSVFGLGGKVTDKLTLPSSAPIANDSWAIQTSFPAPNLSGLTKSDDNKAAQVTSDGDGKTSTASFNGGSTTSALFSSGSYANNRFTNGSLSVQPAATSSSSPFSNFKNVNDEGNHNPNSSVSPASAISIPNTSTEITSGGVSAFSFSAAPFSASPVFSFGLSSSKKDPHVFSNTSGTPSDVEEKAKPVTAGSSLNINPFGGVSSVPSNCINIYSGIGSSLSSHKVDNQGLGSSSIIGNAVSSEAPAVGTIAAFVSPNTFFQFGTSGFSSAPTSSLFGTTAFASASAMSSYSATAANVFGSSARFGLNSAPSEEASAENVFGSSARFGLNSTPSKEASAANVFGSSATFGLNSAPSEEASAANVSGSSARFGLNSAPSEEASAANVFGSSARFGLNSAPSEEASAANVFGSSARFGLNSTPSKEASAANVFGSSATFGLNSAPSKEASAANVFGSSATFGLNSAPSKQASAANVFGSSARFGLNSAPSKEAGVVSSTSGSVNTVFGSNWQSNSSPLFSSTTSSSTASVPAFRFGSSASIPSSSIPGSLFGSTGASAGSIFSFSTASATTSPSPFSACQPVFGSSIPVAALGSAALPANNGSENDNQISMEDTMAEDTVPAPAPSTLVFGQPQSSPGLFQFGNQPNPASSGNQSPFQGSGSFSLGTGGGDKAGRKIIKVRKGPKRR</sequence>
<reference evidence="2" key="1">
    <citation type="submission" date="2021-01" db="UniProtKB">
        <authorList>
            <consortium name="EnsemblPlants"/>
        </authorList>
    </citation>
    <scope>IDENTIFICATION</scope>
</reference>
<dbReference type="GO" id="GO:0016973">
    <property type="term" value="P:poly(A)+ mRNA export from nucleus"/>
    <property type="evidence" value="ECO:0007669"/>
    <property type="project" value="TreeGrafter"/>
</dbReference>
<feature type="compositionally biased region" description="Low complexity" evidence="1">
    <location>
        <begin position="753"/>
        <end position="763"/>
    </location>
</feature>
<feature type="region of interest" description="Disordered" evidence="1">
    <location>
        <begin position="491"/>
        <end position="511"/>
    </location>
</feature>
<evidence type="ECO:0000313" key="2">
    <source>
        <dbReference type="EnsemblPlants" id="Kaladp0008s0342.1.v1.1"/>
    </source>
</evidence>
<feature type="compositionally biased region" description="Polar residues" evidence="1">
    <location>
        <begin position="687"/>
        <end position="702"/>
    </location>
</feature>
<protein>
    <recommendedName>
        <fullName evidence="4">Nuclear pore complex protein</fullName>
    </recommendedName>
</protein>
<keyword evidence="3" id="KW-1185">Reference proteome</keyword>
<dbReference type="Gramene" id="Kaladp0008s0342.1.v1.1">
    <property type="protein sequence ID" value="Kaladp0008s0342.1.v1.1"/>
    <property type="gene ID" value="Kaladp0008s0342.v1.1"/>
</dbReference>
<feature type="compositionally biased region" description="Basic residues" evidence="1">
    <location>
        <begin position="1309"/>
        <end position="1321"/>
    </location>
</feature>
<feature type="region of interest" description="Disordered" evidence="1">
    <location>
        <begin position="1252"/>
        <end position="1321"/>
    </location>
</feature>
<dbReference type="Proteomes" id="UP000594263">
    <property type="component" value="Unplaced"/>
</dbReference>
<feature type="compositionally biased region" description="Polar residues" evidence="1">
    <location>
        <begin position="1266"/>
        <end position="1292"/>
    </location>
</feature>
<dbReference type="GO" id="GO:0071763">
    <property type="term" value="P:nuclear membrane organization"/>
    <property type="evidence" value="ECO:0007669"/>
    <property type="project" value="TreeGrafter"/>
</dbReference>
<feature type="region of interest" description="Disordered" evidence="1">
    <location>
        <begin position="729"/>
        <end position="763"/>
    </location>
</feature>
<dbReference type="OMA" id="PMFGNSA"/>
<evidence type="ECO:0000256" key="1">
    <source>
        <dbReference type="SAM" id="MobiDB-lite"/>
    </source>
</evidence>
<organism evidence="2 3">
    <name type="scientific">Kalanchoe fedtschenkoi</name>
    <name type="common">Lavender scallops</name>
    <name type="synonym">South American air plant</name>
    <dbReference type="NCBI Taxonomy" id="63787"/>
    <lineage>
        <taxon>Eukaryota</taxon>
        <taxon>Viridiplantae</taxon>
        <taxon>Streptophyta</taxon>
        <taxon>Embryophyta</taxon>
        <taxon>Tracheophyta</taxon>
        <taxon>Spermatophyta</taxon>
        <taxon>Magnoliopsida</taxon>
        <taxon>eudicotyledons</taxon>
        <taxon>Gunneridae</taxon>
        <taxon>Pentapetalae</taxon>
        <taxon>Saxifragales</taxon>
        <taxon>Crassulaceae</taxon>
        <taxon>Kalanchoe</taxon>
    </lineage>
</organism>
<dbReference type="GO" id="GO:0005635">
    <property type="term" value="C:nuclear envelope"/>
    <property type="evidence" value="ECO:0007669"/>
    <property type="project" value="TreeGrafter"/>
</dbReference>
<feature type="compositionally biased region" description="Polar residues" evidence="1">
    <location>
        <begin position="729"/>
        <end position="745"/>
    </location>
</feature>